<evidence type="ECO:0000313" key="8">
    <source>
        <dbReference type="EMBL" id="PVU89656.1"/>
    </source>
</evidence>
<dbReference type="InterPro" id="IPR006195">
    <property type="entry name" value="aa-tRNA-synth_II"/>
</dbReference>
<dbReference type="EMBL" id="MBFS01003029">
    <property type="protein sequence ID" value="PVU89656.1"/>
    <property type="molecule type" value="Genomic_DNA"/>
</dbReference>
<dbReference type="OrthoDB" id="439710at2759"/>
<dbReference type="GO" id="GO:0005739">
    <property type="term" value="C:mitochondrion"/>
    <property type="evidence" value="ECO:0007669"/>
    <property type="project" value="TreeGrafter"/>
</dbReference>
<dbReference type="Pfam" id="PF00152">
    <property type="entry name" value="tRNA-synt_2"/>
    <property type="match status" value="1"/>
</dbReference>
<name>A0A2T9YBD8_9FUNG</name>
<dbReference type="InterPro" id="IPR004524">
    <property type="entry name" value="Asp-tRNA-ligase_1"/>
</dbReference>
<sequence>MFKRIVSNPRVISQIRSAHSASGGPAPPDSGKWWKYTLGIFGLYVGFDTFVEHYKSKGEANPITSFIEQFARNPEIDVNILVDYDKKKQMLAEYRILAREENLEKPPPQNFRRLNLGTLNSVENPEKNQTNFFNKYSTALRSHSIDQVDNKLSGKTVVLCGWAERIRLVSSSLGFIVLRDRYGSVQIVFNKKDLPLESDIFEKLASLNQESVIQIKGTVRVLENNAPSGSTSRPSSVEINAQELTVLNSSDVLPFSPFSPSNLPNEAFRLKHRYLDLRRKELQNNIVTRAKILRVIRNYLDENGFLDIETPILFKSTPEGAREFLVPSRTMPGSCYALPQSPQQFKQLLMVSGFDRYYQIARCFRDEDLRADRQPEFTQVDIEMSFIEHGDIQRVIEGMIQKVMLEVKGYKVQTPFKKLSFNEATSRFGTDKPDTRFGLEIKQFPKSGAELENCLSEVLVVDGNLYKLSNREIAEIMDLVNKSISGGESRMANVHKINEQGLPVKKSPNSFLSRVIQSKGNEYVQVMLKNAGAKPGDTIFIAERLESITATNTTLGRARLFLGKMFKKLGVIKYDSEFNFLWVEKFPLFTVSSSDSGVLETTHHPFTAPDTNFLQKDVIKNMGEEEISKIGGLHYDLVLNDVELGGGSIRIHDSNLQSYILSDLLKIPEESRKSLDHLVSALGHGCPPHGGIALGLDRLVLILCESSTLRDVIAFPKNPDGKDLLFKAPSLESKEKLEVYHMKCINESD</sequence>
<evidence type="ECO:0000256" key="1">
    <source>
        <dbReference type="ARBA" id="ARBA00006303"/>
    </source>
</evidence>
<dbReference type="SUPFAM" id="SSF50249">
    <property type="entry name" value="Nucleic acid-binding proteins"/>
    <property type="match status" value="1"/>
</dbReference>
<keyword evidence="4" id="KW-0067">ATP-binding</keyword>
<keyword evidence="5" id="KW-0648">Protein biosynthesis</keyword>
<dbReference type="InterPro" id="IPR012340">
    <property type="entry name" value="NA-bd_OB-fold"/>
</dbReference>
<dbReference type="InterPro" id="IPR004365">
    <property type="entry name" value="NA-bd_OB_tRNA"/>
</dbReference>
<evidence type="ECO:0000256" key="6">
    <source>
        <dbReference type="ARBA" id="ARBA00023146"/>
    </source>
</evidence>
<keyword evidence="9" id="KW-1185">Reference proteome</keyword>
<dbReference type="InterPro" id="IPR004364">
    <property type="entry name" value="Aa-tRNA-synt_II"/>
</dbReference>
<dbReference type="PROSITE" id="PS50862">
    <property type="entry name" value="AA_TRNA_LIGASE_II"/>
    <property type="match status" value="1"/>
</dbReference>
<dbReference type="Pfam" id="PF01336">
    <property type="entry name" value="tRNA_anti-codon"/>
    <property type="match status" value="1"/>
</dbReference>
<dbReference type="GO" id="GO:0005524">
    <property type="term" value="F:ATP binding"/>
    <property type="evidence" value="ECO:0007669"/>
    <property type="project" value="UniProtKB-KW"/>
</dbReference>
<evidence type="ECO:0000256" key="3">
    <source>
        <dbReference type="ARBA" id="ARBA00022741"/>
    </source>
</evidence>
<dbReference type="GO" id="GO:0006422">
    <property type="term" value="P:aspartyl-tRNA aminoacylation"/>
    <property type="evidence" value="ECO:0007669"/>
    <property type="project" value="TreeGrafter"/>
</dbReference>
<evidence type="ECO:0000256" key="2">
    <source>
        <dbReference type="ARBA" id="ARBA00022598"/>
    </source>
</evidence>
<dbReference type="GO" id="GO:0003676">
    <property type="term" value="F:nucleic acid binding"/>
    <property type="evidence" value="ECO:0007669"/>
    <property type="project" value="InterPro"/>
</dbReference>
<comment type="similarity">
    <text evidence="1">Belongs to the class-II aminoacyl-tRNA synthetase family. Type 1 subfamily.</text>
</comment>
<organism evidence="8 9">
    <name type="scientific">Smittium megazygosporum</name>
    <dbReference type="NCBI Taxonomy" id="133381"/>
    <lineage>
        <taxon>Eukaryota</taxon>
        <taxon>Fungi</taxon>
        <taxon>Fungi incertae sedis</taxon>
        <taxon>Zoopagomycota</taxon>
        <taxon>Kickxellomycotina</taxon>
        <taxon>Harpellomycetes</taxon>
        <taxon>Harpellales</taxon>
        <taxon>Legeriomycetaceae</taxon>
        <taxon>Smittium</taxon>
    </lineage>
</organism>
<keyword evidence="6" id="KW-0030">Aminoacyl-tRNA synthetase</keyword>
<proteinExistence type="inferred from homology"/>
<dbReference type="PRINTS" id="PR01042">
    <property type="entry name" value="TRNASYNTHASP"/>
</dbReference>
<evidence type="ECO:0000256" key="4">
    <source>
        <dbReference type="ARBA" id="ARBA00022840"/>
    </source>
</evidence>
<dbReference type="Gene3D" id="3.30.930.10">
    <property type="entry name" value="Bira Bifunctional Protein, Domain 2"/>
    <property type="match status" value="1"/>
</dbReference>
<keyword evidence="3" id="KW-0547">Nucleotide-binding</keyword>
<evidence type="ECO:0000256" key="5">
    <source>
        <dbReference type="ARBA" id="ARBA00022917"/>
    </source>
</evidence>
<gene>
    <name evidence="8" type="ORF">BB560_006282</name>
</gene>
<dbReference type="InterPro" id="IPR004115">
    <property type="entry name" value="GAD-like_sf"/>
</dbReference>
<evidence type="ECO:0000259" key="7">
    <source>
        <dbReference type="PROSITE" id="PS50862"/>
    </source>
</evidence>
<dbReference type="Gene3D" id="2.40.50.140">
    <property type="entry name" value="Nucleic acid-binding proteins"/>
    <property type="match status" value="1"/>
</dbReference>
<dbReference type="InterPro" id="IPR002312">
    <property type="entry name" value="Asp/Asn-tRNA-synth_IIb"/>
</dbReference>
<reference evidence="8 9" key="1">
    <citation type="journal article" date="2018" name="MBio">
        <title>Comparative Genomics Reveals the Core Gene Toolbox for the Fungus-Insect Symbiosis.</title>
        <authorList>
            <person name="Wang Y."/>
            <person name="Stata M."/>
            <person name="Wang W."/>
            <person name="Stajich J.E."/>
            <person name="White M.M."/>
            <person name="Moncalvo J.M."/>
        </authorList>
    </citation>
    <scope>NUCLEOTIDE SEQUENCE [LARGE SCALE GENOMIC DNA]</scope>
    <source>
        <strain evidence="8 9">SC-DP-2</strain>
    </source>
</reference>
<dbReference type="STRING" id="133381.A0A2T9YBD8"/>
<dbReference type="CDD" id="cd04317">
    <property type="entry name" value="EcAspRS_like_N"/>
    <property type="match status" value="1"/>
</dbReference>
<dbReference type="NCBIfam" id="NF001750">
    <property type="entry name" value="PRK00476.1"/>
    <property type="match status" value="1"/>
</dbReference>
<dbReference type="AlphaFoldDB" id="A0A2T9YBD8"/>
<dbReference type="NCBIfam" id="TIGR00459">
    <property type="entry name" value="aspS_bact"/>
    <property type="match status" value="1"/>
</dbReference>
<dbReference type="PANTHER" id="PTHR22594">
    <property type="entry name" value="ASPARTYL/LYSYL-TRNA SYNTHETASE"/>
    <property type="match status" value="1"/>
</dbReference>
<accession>A0A2T9YBD8</accession>
<dbReference type="GO" id="GO:0004815">
    <property type="term" value="F:aspartate-tRNA ligase activity"/>
    <property type="evidence" value="ECO:0007669"/>
    <property type="project" value="TreeGrafter"/>
</dbReference>
<comment type="caution">
    <text evidence="8">The sequence shown here is derived from an EMBL/GenBank/DDBJ whole genome shotgun (WGS) entry which is preliminary data.</text>
</comment>
<dbReference type="Gene3D" id="3.30.1360.30">
    <property type="entry name" value="GAD-like domain"/>
    <property type="match status" value="1"/>
</dbReference>
<dbReference type="InterPro" id="IPR045864">
    <property type="entry name" value="aa-tRNA-synth_II/BPL/LPL"/>
</dbReference>
<protein>
    <recommendedName>
        <fullName evidence="7">Aminoacyl-transfer RNA synthetases class-II family profile domain-containing protein</fullName>
    </recommendedName>
</protein>
<dbReference type="InterPro" id="IPR047089">
    <property type="entry name" value="Asp-tRNA-ligase_1_N"/>
</dbReference>
<dbReference type="Proteomes" id="UP000245609">
    <property type="component" value="Unassembled WGS sequence"/>
</dbReference>
<dbReference type="HAMAP" id="MF_00044">
    <property type="entry name" value="Asp_tRNA_synth_type1"/>
    <property type="match status" value="1"/>
</dbReference>
<evidence type="ECO:0000313" key="9">
    <source>
        <dbReference type="Proteomes" id="UP000245609"/>
    </source>
</evidence>
<dbReference type="SUPFAM" id="SSF55681">
    <property type="entry name" value="Class II aaRS and biotin synthetases"/>
    <property type="match status" value="1"/>
</dbReference>
<feature type="domain" description="Aminoacyl-transfer RNA synthetases class-II family profile" evidence="7">
    <location>
        <begin position="289"/>
        <end position="716"/>
    </location>
</feature>
<keyword evidence="2" id="KW-0436">Ligase</keyword>
<dbReference type="PANTHER" id="PTHR22594:SF5">
    <property type="entry name" value="ASPARTATE--TRNA LIGASE, MITOCHONDRIAL"/>
    <property type="match status" value="1"/>
</dbReference>